<dbReference type="Proteomes" id="UP001177527">
    <property type="component" value="Chromosome"/>
</dbReference>
<dbReference type="InterPro" id="IPR000160">
    <property type="entry name" value="GGDEF_dom"/>
</dbReference>
<keyword evidence="6" id="KW-0812">Transmembrane</keyword>
<sequence>MQLAKLKPPLFFLFILIILAGNKFIITNVIKKSDLDADLAIDRTMSSISTDDRDNLLLATALSFAISGNEHSVENTDKTYNDVDLVGSKKTLSLNKNIIKNIGGILQIATGLNKKTVLTKYFIPLDHSFLFIFSKAKGINKEQLKLQNNAHYNFIPRFSVSNNLTAKRYVSEVYKDTFSAEKTISTIQPVIQNNTNAMTNRLLGYVVSDYTLDTLKNMLMSNGMPIHEQIMLKKNSGSIELAKPDSGIFTPWVKHEFIANSDVLTKTSISYSIMSSLKNLIIFNSVCIVALIIITLGINHITLLNNDIDVDLLTGTVSKRKGMNILKGALGTNSVISVIDVNSFKYINDTYGHLVGDKILILISSIFMKNIRPSDAFIRTGGDEFILLLSKTDLKQAPMKMNQIIEKINQDHQLDGELINASISFGFSELTESIEKSIFIADGEMYRYKKLHYTAINDNGMVIV</sequence>
<keyword evidence="8" id="KW-0808">Transferase</keyword>
<feature type="transmembrane region" description="Helical" evidence="6">
    <location>
        <begin position="280"/>
        <end position="298"/>
    </location>
</feature>
<dbReference type="EC" id="2.7.7.65" evidence="3"/>
<comment type="pathway">
    <text evidence="2">Purine metabolism; 3',5'-cyclic di-GMP biosynthesis.</text>
</comment>
<dbReference type="CDD" id="cd01949">
    <property type="entry name" value="GGDEF"/>
    <property type="match status" value="1"/>
</dbReference>
<dbReference type="InterPro" id="IPR043128">
    <property type="entry name" value="Rev_trsase/Diguanyl_cyclase"/>
</dbReference>
<dbReference type="InterPro" id="IPR050469">
    <property type="entry name" value="Diguanylate_Cyclase"/>
</dbReference>
<evidence type="ECO:0000256" key="3">
    <source>
        <dbReference type="ARBA" id="ARBA00012528"/>
    </source>
</evidence>
<protein>
    <recommendedName>
        <fullName evidence="3">diguanylate cyclase</fullName>
        <ecNumber evidence="3">2.7.7.65</ecNumber>
    </recommendedName>
</protein>
<evidence type="ECO:0000313" key="8">
    <source>
        <dbReference type="EMBL" id="WGL57165.1"/>
    </source>
</evidence>
<comment type="catalytic activity">
    <reaction evidence="5">
        <text>2 GTP = 3',3'-c-di-GMP + 2 diphosphate</text>
        <dbReference type="Rhea" id="RHEA:24898"/>
        <dbReference type="ChEBI" id="CHEBI:33019"/>
        <dbReference type="ChEBI" id="CHEBI:37565"/>
        <dbReference type="ChEBI" id="CHEBI:58805"/>
        <dbReference type="EC" id="2.7.7.65"/>
    </reaction>
</comment>
<evidence type="ECO:0000259" key="7">
    <source>
        <dbReference type="PROSITE" id="PS50887"/>
    </source>
</evidence>
<keyword evidence="4" id="KW-0547">Nucleotide-binding</keyword>
<feature type="domain" description="GGDEF" evidence="7">
    <location>
        <begin position="332"/>
        <end position="464"/>
    </location>
</feature>
<dbReference type="GO" id="GO:0043709">
    <property type="term" value="P:cell adhesion involved in single-species biofilm formation"/>
    <property type="evidence" value="ECO:0007669"/>
    <property type="project" value="TreeGrafter"/>
</dbReference>
<keyword evidence="8" id="KW-0548">Nucleotidyltransferase</keyword>
<keyword evidence="6" id="KW-1133">Transmembrane helix</keyword>
<evidence type="ECO:0000256" key="5">
    <source>
        <dbReference type="ARBA" id="ARBA00034247"/>
    </source>
</evidence>
<reference evidence="8" key="1">
    <citation type="submission" date="2023-04" db="EMBL/GenBank/DDBJ databases">
        <title>APH(3)-Id, a novel chromosomal aminoglycoside phosphotransferase, identified from an environmental isolate of Kluyvera intermedia DW18.</title>
        <authorList>
            <person name="Sha Y."/>
        </authorList>
    </citation>
    <scope>NUCLEOTIDE SEQUENCE</scope>
    <source>
        <strain evidence="8">DW18</strain>
    </source>
</reference>
<name>A0AA95G0H3_KLUIN</name>
<evidence type="ECO:0000256" key="1">
    <source>
        <dbReference type="ARBA" id="ARBA00001946"/>
    </source>
</evidence>
<dbReference type="GO" id="GO:0005886">
    <property type="term" value="C:plasma membrane"/>
    <property type="evidence" value="ECO:0007669"/>
    <property type="project" value="TreeGrafter"/>
</dbReference>
<evidence type="ECO:0000313" key="9">
    <source>
        <dbReference type="Proteomes" id="UP001177527"/>
    </source>
</evidence>
<dbReference type="NCBIfam" id="TIGR00254">
    <property type="entry name" value="GGDEF"/>
    <property type="match status" value="1"/>
</dbReference>
<dbReference type="Gene3D" id="3.30.450.20">
    <property type="entry name" value="PAS domain"/>
    <property type="match status" value="2"/>
</dbReference>
<evidence type="ECO:0000256" key="4">
    <source>
        <dbReference type="ARBA" id="ARBA00023134"/>
    </source>
</evidence>
<dbReference type="AlphaFoldDB" id="A0AA95G0H3"/>
<keyword evidence="4" id="KW-0342">GTP-binding</keyword>
<keyword evidence="6" id="KW-0472">Membrane</keyword>
<dbReference type="Pfam" id="PF00990">
    <property type="entry name" value="GGDEF"/>
    <property type="match status" value="1"/>
</dbReference>
<dbReference type="Gene3D" id="3.30.70.270">
    <property type="match status" value="1"/>
</dbReference>
<dbReference type="SUPFAM" id="SSF55073">
    <property type="entry name" value="Nucleotide cyclase"/>
    <property type="match status" value="1"/>
</dbReference>
<feature type="transmembrane region" description="Helical" evidence="6">
    <location>
        <begin position="6"/>
        <end position="26"/>
    </location>
</feature>
<dbReference type="GO" id="GO:1902201">
    <property type="term" value="P:negative regulation of bacterial-type flagellum-dependent cell motility"/>
    <property type="evidence" value="ECO:0007669"/>
    <property type="project" value="TreeGrafter"/>
</dbReference>
<dbReference type="GO" id="GO:0005525">
    <property type="term" value="F:GTP binding"/>
    <property type="evidence" value="ECO:0007669"/>
    <property type="project" value="UniProtKB-KW"/>
</dbReference>
<organism evidence="8 9">
    <name type="scientific">Kluyvera intermedia</name>
    <name type="common">Enterobacter intermedius</name>
    <dbReference type="NCBI Taxonomy" id="61648"/>
    <lineage>
        <taxon>Bacteria</taxon>
        <taxon>Pseudomonadati</taxon>
        <taxon>Pseudomonadota</taxon>
        <taxon>Gammaproteobacteria</taxon>
        <taxon>Enterobacterales</taxon>
        <taxon>Enterobacteriaceae</taxon>
        <taxon>Kluyvera</taxon>
    </lineage>
</organism>
<dbReference type="InterPro" id="IPR029787">
    <property type="entry name" value="Nucleotide_cyclase"/>
</dbReference>
<dbReference type="PROSITE" id="PS50887">
    <property type="entry name" value="GGDEF"/>
    <property type="match status" value="1"/>
</dbReference>
<proteinExistence type="predicted"/>
<comment type="cofactor">
    <cofactor evidence="1">
        <name>Mg(2+)</name>
        <dbReference type="ChEBI" id="CHEBI:18420"/>
    </cofactor>
</comment>
<dbReference type="PANTHER" id="PTHR45138">
    <property type="entry name" value="REGULATORY COMPONENTS OF SENSORY TRANSDUCTION SYSTEM"/>
    <property type="match status" value="1"/>
</dbReference>
<dbReference type="EMBL" id="CP123488">
    <property type="protein sequence ID" value="WGL57165.1"/>
    <property type="molecule type" value="Genomic_DNA"/>
</dbReference>
<dbReference type="GO" id="GO:0052621">
    <property type="term" value="F:diguanylate cyclase activity"/>
    <property type="evidence" value="ECO:0007669"/>
    <property type="project" value="UniProtKB-EC"/>
</dbReference>
<dbReference type="RefSeq" id="WP_280557848.1">
    <property type="nucleotide sequence ID" value="NZ_CP123488.1"/>
</dbReference>
<dbReference type="SMART" id="SM00267">
    <property type="entry name" value="GGDEF"/>
    <property type="match status" value="1"/>
</dbReference>
<gene>
    <name evidence="8" type="ORF">QBD33_05040</name>
</gene>
<accession>A0AA95G0H3</accession>
<evidence type="ECO:0000256" key="6">
    <source>
        <dbReference type="SAM" id="Phobius"/>
    </source>
</evidence>
<evidence type="ECO:0000256" key="2">
    <source>
        <dbReference type="ARBA" id="ARBA00004665"/>
    </source>
</evidence>
<dbReference type="PANTHER" id="PTHR45138:SF23">
    <property type="entry name" value="SIGNALING PROTEIN"/>
    <property type="match status" value="1"/>
</dbReference>